<reference evidence="1" key="1">
    <citation type="submission" date="2022-10" db="EMBL/GenBank/DDBJ databases">
        <title>Culturing micro-colonial fungi from biological soil crusts in the Mojave desert and describing Neophaeococcomyces mojavensis, and introducing the new genera and species Taxawa tesnikishii.</title>
        <authorList>
            <person name="Kurbessoian T."/>
            <person name="Stajich J.E."/>
        </authorList>
    </citation>
    <scope>NUCLEOTIDE SEQUENCE</scope>
    <source>
        <strain evidence="1">JES_112</strain>
    </source>
</reference>
<dbReference type="Proteomes" id="UP001172386">
    <property type="component" value="Unassembled WGS sequence"/>
</dbReference>
<evidence type="ECO:0000313" key="2">
    <source>
        <dbReference type="Proteomes" id="UP001172386"/>
    </source>
</evidence>
<organism evidence="1 2">
    <name type="scientific">Neophaeococcomyces mojaviensis</name>
    <dbReference type="NCBI Taxonomy" id="3383035"/>
    <lineage>
        <taxon>Eukaryota</taxon>
        <taxon>Fungi</taxon>
        <taxon>Dikarya</taxon>
        <taxon>Ascomycota</taxon>
        <taxon>Pezizomycotina</taxon>
        <taxon>Eurotiomycetes</taxon>
        <taxon>Chaetothyriomycetidae</taxon>
        <taxon>Chaetothyriales</taxon>
        <taxon>Chaetothyriales incertae sedis</taxon>
        <taxon>Neophaeococcomyces</taxon>
    </lineage>
</organism>
<dbReference type="EMBL" id="JAPDRQ010000029">
    <property type="protein sequence ID" value="KAJ9660670.1"/>
    <property type="molecule type" value="Genomic_DNA"/>
</dbReference>
<protein>
    <submittedName>
        <fullName evidence="1">Uncharacterized protein</fullName>
    </submittedName>
</protein>
<gene>
    <name evidence="1" type="ORF">H2198_002413</name>
</gene>
<sequence>MEAIPGPYGLPLVGNLFDIRHEDGFLKGAEHLADIYGPVFQLTLGGKKAIFVSSAELLKQFTDEKQFVKTPPTALSGGKGAKGLFAAAGDDPDWHQAHRILTPAFGPLPVGDMFEGMRDVANQLCLKWARMGDDHEFLLTDEFTRLTLDTIALCTMDYRFNSFYSDKMHPFVEAMIGVLSYSGKRANLPALYTKVFGSGEEAKFHEDSLIMDKIAHQIINRRRQNPVDKPDMLNTLLHGKDPKTGEIMRDELITSNMITFLIAGHETTSGLLSFLFVNLIQNPKTYLKAREEVDQLVGTGTIQPYHLKELKYLNAALRETLRVTPTAPVISKKIPDHRKDDFVTVCDGRYHIPHDTSIKLLLGKAMCDSSYFGEDAHEFNPERMLETNPNFDKHMAAWKPFGNGSRACIGQGFAWQEALLVAALVLQNFDISLVDPSYVLRVKQTLTIKPRDLLVKAKLRKGVSPMALDARLHGNAAQVEALEKAEQTAGAVTEDQSSRIAILYGSNSGTCYSLAQKLASAVTIKLGMVATVSELDSGIDNLSPSQPVILITASYEGQPPDNAARFVAWLESSSPNIKDLSDVKYAVFGCGHKDWKDTLHRVPKLVDRVIDERGGSRLLDLGTTDVSQGAVLDDFGKWQQQLLEKLKNEYLDSNASIASQDLTDLAQISKDTRATQLSSGLSLGKVKDVRVLTGPGQPEKRHMEIELPPETIYECGDYLAVLPMNSENLVRRVMAHWEFPWDATIIFKSKAFGNVPVDEPLSVFELLKGYFELSQQATKSVSFLSLNPTNLFMMLTNGLQNLDECTRFTKNIETQERLKQCITDEGMFSERIVGNHLSLFDVLTLYVGIEMPFANFLSNLLPLHVRQYSISSSPIRNQETCTITYSIVKNVSAIKDAGGSALSFEGVASSYLASLKPGDTFQLAIRTTATAKLPCAFRLPQATTPLLMFSAGTGLAPFRGFVEQRAAMLEQNPSLELAPALLFVGCRGSTGDRLYADELSAWQKLGAVDVRYAFSQEPNHELAAGCKHVGDRIAKDMDDVRKLWQEGAKVYICGGRRVQNSVEAAVTKIFDEVAQREQWSDETRKERHEQFNAKVAERAVSDIFD</sequence>
<name>A0ACC3AEC8_9EURO</name>
<evidence type="ECO:0000313" key="1">
    <source>
        <dbReference type="EMBL" id="KAJ9660670.1"/>
    </source>
</evidence>
<comment type="caution">
    <text evidence="1">The sequence shown here is derived from an EMBL/GenBank/DDBJ whole genome shotgun (WGS) entry which is preliminary data.</text>
</comment>
<keyword evidence="2" id="KW-1185">Reference proteome</keyword>
<accession>A0ACC3AEC8</accession>
<proteinExistence type="predicted"/>